<evidence type="ECO:0000256" key="7">
    <source>
        <dbReference type="ARBA" id="ARBA00047943"/>
    </source>
</evidence>
<dbReference type="GO" id="GO:0030791">
    <property type="term" value="F:arsenite methyltransferase activity"/>
    <property type="evidence" value="ECO:0007669"/>
    <property type="project" value="UniProtKB-EC"/>
</dbReference>
<reference evidence="11 12" key="1">
    <citation type="submission" date="2019-02" db="EMBL/GenBank/DDBJ databases">
        <title>Deep-cultivation of Planctomycetes and their phenomic and genomic characterization uncovers novel biology.</title>
        <authorList>
            <person name="Wiegand S."/>
            <person name="Jogler M."/>
            <person name="Boedeker C."/>
            <person name="Pinto D."/>
            <person name="Vollmers J."/>
            <person name="Rivas-Marin E."/>
            <person name="Kohn T."/>
            <person name="Peeters S.H."/>
            <person name="Heuer A."/>
            <person name="Rast P."/>
            <person name="Oberbeckmann S."/>
            <person name="Bunk B."/>
            <person name="Jeske O."/>
            <person name="Meyerdierks A."/>
            <person name="Storesund J.E."/>
            <person name="Kallscheuer N."/>
            <person name="Luecker S."/>
            <person name="Lage O.M."/>
            <person name="Pohl T."/>
            <person name="Merkel B.J."/>
            <person name="Hornburger P."/>
            <person name="Mueller R.-W."/>
            <person name="Bruemmer F."/>
            <person name="Labrenz M."/>
            <person name="Spormann A.M."/>
            <person name="Op den Camp H."/>
            <person name="Overmann J."/>
            <person name="Amann R."/>
            <person name="Jetten M.S.M."/>
            <person name="Mascher T."/>
            <person name="Medema M.H."/>
            <person name="Devos D.P."/>
            <person name="Kaster A.-K."/>
            <person name="Ovreas L."/>
            <person name="Rohde M."/>
            <person name="Galperin M.Y."/>
            <person name="Jogler C."/>
        </authorList>
    </citation>
    <scope>NUCLEOTIDE SEQUENCE [LARGE SCALE GENOMIC DNA]</scope>
    <source>
        <strain evidence="11 12">Pla85_3_4</strain>
    </source>
</reference>
<comment type="catalytic activity">
    <reaction evidence="8">
        <text>arsenic triglutathione + 3 [thioredoxin]-dithiol + 3 S-adenosyl-L-methionine = trimethylarsine + 3 [thioredoxin]-disulfide + 3 glutathione + 3 S-adenosyl-L-homocysteine + 3 H(+)</text>
        <dbReference type="Rhea" id="RHEA:69432"/>
        <dbReference type="Rhea" id="RHEA-COMP:10698"/>
        <dbReference type="Rhea" id="RHEA-COMP:10700"/>
        <dbReference type="ChEBI" id="CHEBI:15378"/>
        <dbReference type="ChEBI" id="CHEBI:27130"/>
        <dbReference type="ChEBI" id="CHEBI:29950"/>
        <dbReference type="ChEBI" id="CHEBI:50058"/>
        <dbReference type="ChEBI" id="CHEBI:57856"/>
        <dbReference type="ChEBI" id="CHEBI:57925"/>
        <dbReference type="ChEBI" id="CHEBI:59789"/>
        <dbReference type="ChEBI" id="CHEBI:183640"/>
        <dbReference type="EC" id="2.1.1.137"/>
    </reaction>
</comment>
<dbReference type="OrthoDB" id="9772751at2"/>
<dbReference type="SUPFAM" id="SSF53335">
    <property type="entry name" value="S-adenosyl-L-methionine-dependent methyltransferases"/>
    <property type="match status" value="1"/>
</dbReference>
<gene>
    <name evidence="11" type="ORF">Pla8534_56550</name>
</gene>
<dbReference type="PANTHER" id="PTHR43675:SF8">
    <property type="entry name" value="ARSENITE METHYLTRANSFERASE"/>
    <property type="match status" value="1"/>
</dbReference>
<dbReference type="RefSeq" id="WP_145056554.1">
    <property type="nucleotide sequence ID" value="NZ_CP036433.1"/>
</dbReference>
<dbReference type="Pfam" id="PF13847">
    <property type="entry name" value="Methyltransf_31"/>
    <property type="match status" value="2"/>
</dbReference>
<evidence type="ECO:0000256" key="1">
    <source>
        <dbReference type="ARBA" id="ARBA00022679"/>
    </source>
</evidence>
<dbReference type="InterPro" id="IPR026669">
    <property type="entry name" value="Arsenite_MeTrfase-like"/>
</dbReference>
<evidence type="ECO:0000256" key="5">
    <source>
        <dbReference type="ARBA" id="ARBA00034545"/>
    </source>
</evidence>
<keyword evidence="11" id="KW-0489">Methyltransferase</keyword>
<protein>
    <recommendedName>
        <fullName evidence="5">Arsenite methyltransferase</fullName>
        <ecNumber evidence="4">2.1.1.137</ecNumber>
    </recommendedName>
</protein>
<dbReference type="EMBL" id="CP036433">
    <property type="protein sequence ID" value="QDU97799.1"/>
    <property type="molecule type" value="Genomic_DNA"/>
</dbReference>
<accession>A0A518E128</accession>
<evidence type="ECO:0000259" key="10">
    <source>
        <dbReference type="Pfam" id="PF13847"/>
    </source>
</evidence>
<dbReference type="AlphaFoldDB" id="A0A518E128"/>
<name>A0A518E128_9BACT</name>
<evidence type="ECO:0000256" key="9">
    <source>
        <dbReference type="SAM" id="MobiDB-lite"/>
    </source>
</evidence>
<dbReference type="GO" id="GO:0032259">
    <property type="term" value="P:methylation"/>
    <property type="evidence" value="ECO:0007669"/>
    <property type="project" value="UniProtKB-KW"/>
</dbReference>
<dbReference type="KEGG" id="lcre:Pla8534_56550"/>
<keyword evidence="12" id="KW-1185">Reference proteome</keyword>
<dbReference type="EC" id="2.1.1.137" evidence="4"/>
<dbReference type="InterPro" id="IPR029063">
    <property type="entry name" value="SAM-dependent_MTases_sf"/>
</dbReference>
<keyword evidence="1 11" id="KW-0808">Transferase</keyword>
<feature type="domain" description="Methyltransferase" evidence="10">
    <location>
        <begin position="173"/>
        <end position="255"/>
    </location>
</feature>
<evidence type="ECO:0000256" key="4">
    <source>
        <dbReference type="ARBA" id="ARBA00034521"/>
    </source>
</evidence>
<evidence type="ECO:0000313" key="12">
    <source>
        <dbReference type="Proteomes" id="UP000317648"/>
    </source>
</evidence>
<dbReference type="CDD" id="cd02440">
    <property type="entry name" value="AdoMet_MTases"/>
    <property type="match status" value="1"/>
</dbReference>
<dbReference type="InterPro" id="IPR025714">
    <property type="entry name" value="Methyltranfer_dom"/>
</dbReference>
<evidence type="ECO:0000256" key="6">
    <source>
        <dbReference type="ARBA" id="ARBA00047941"/>
    </source>
</evidence>
<feature type="domain" description="Methyltransferase" evidence="10">
    <location>
        <begin position="67"/>
        <end position="136"/>
    </location>
</feature>
<evidence type="ECO:0000313" key="11">
    <source>
        <dbReference type="EMBL" id="QDU97799.1"/>
    </source>
</evidence>
<evidence type="ECO:0000256" key="2">
    <source>
        <dbReference type="ARBA" id="ARBA00022691"/>
    </source>
</evidence>
<comment type="catalytic activity">
    <reaction evidence="6">
        <text>arsenic triglutathione + [thioredoxin]-dithiol + S-adenosyl-L-methionine + 2 H2O = methylarsonous acid + [thioredoxin]-disulfide + 3 glutathione + S-adenosyl-L-homocysteine + H(+)</text>
        <dbReference type="Rhea" id="RHEA:69460"/>
        <dbReference type="Rhea" id="RHEA-COMP:10698"/>
        <dbReference type="Rhea" id="RHEA-COMP:10700"/>
        <dbReference type="ChEBI" id="CHEBI:15377"/>
        <dbReference type="ChEBI" id="CHEBI:15378"/>
        <dbReference type="ChEBI" id="CHEBI:17826"/>
        <dbReference type="ChEBI" id="CHEBI:29950"/>
        <dbReference type="ChEBI" id="CHEBI:50058"/>
        <dbReference type="ChEBI" id="CHEBI:57856"/>
        <dbReference type="ChEBI" id="CHEBI:57925"/>
        <dbReference type="ChEBI" id="CHEBI:59789"/>
        <dbReference type="ChEBI" id="CHEBI:183640"/>
        <dbReference type="EC" id="2.1.1.137"/>
    </reaction>
</comment>
<sequence>MTESPGANGELLDVEQAVRDRYSAASQQVEPQLCCAVSYNADLLKVLPQELIDRDYGCGDPSRYVQRGETVLDLGSGGGKICYIASQVVGPEGAVHGVDMNDEMLSLARTHQADISQRIGWDNVEFHKGRIQDLGLDLEQLEARLQQQPVATAAAWLQSQSTAAELRRKQPMIASDSIDVVISNCVLNLVSPEDRRQMFAEIFRVLKRGGRAVISDIVSDEPVPDALRQNAELWSGCISGAFLERELLQAFEEAGFYGVEIVERQAEPWMVVEGIEFRSMSVRAFKGKQGPCDDHHQAVIYKGPWKRVTDDDGHVLERGAPMAVCDKTFQIYSRPPYAGQIIPVPPSRPIDPAAALPFDCRTGELRDPQQTKAGKQEPQPGDKKQNAQKPGGLNLLPGDCCGPQDGCC</sequence>
<comment type="catalytic activity">
    <reaction evidence="7">
        <text>arsenic triglutathione + 2 [thioredoxin]-dithiol + 2 S-adenosyl-L-methionine + H2O = dimethylarsinous acid + 2 [thioredoxin]-disulfide + 3 glutathione + 2 S-adenosyl-L-homocysteine + 2 H(+)</text>
        <dbReference type="Rhea" id="RHEA:69464"/>
        <dbReference type="Rhea" id="RHEA-COMP:10698"/>
        <dbReference type="Rhea" id="RHEA-COMP:10700"/>
        <dbReference type="ChEBI" id="CHEBI:15377"/>
        <dbReference type="ChEBI" id="CHEBI:15378"/>
        <dbReference type="ChEBI" id="CHEBI:23808"/>
        <dbReference type="ChEBI" id="CHEBI:29950"/>
        <dbReference type="ChEBI" id="CHEBI:50058"/>
        <dbReference type="ChEBI" id="CHEBI:57856"/>
        <dbReference type="ChEBI" id="CHEBI:57925"/>
        <dbReference type="ChEBI" id="CHEBI:59789"/>
        <dbReference type="ChEBI" id="CHEBI:183640"/>
        <dbReference type="EC" id="2.1.1.137"/>
    </reaction>
</comment>
<evidence type="ECO:0000256" key="8">
    <source>
        <dbReference type="ARBA" id="ARBA00048428"/>
    </source>
</evidence>
<dbReference type="Gene3D" id="3.40.50.150">
    <property type="entry name" value="Vaccinia Virus protein VP39"/>
    <property type="match status" value="2"/>
</dbReference>
<proteinExistence type="inferred from homology"/>
<organism evidence="11 12">
    <name type="scientific">Lignipirellula cremea</name>
    <dbReference type="NCBI Taxonomy" id="2528010"/>
    <lineage>
        <taxon>Bacteria</taxon>
        <taxon>Pseudomonadati</taxon>
        <taxon>Planctomycetota</taxon>
        <taxon>Planctomycetia</taxon>
        <taxon>Pirellulales</taxon>
        <taxon>Pirellulaceae</taxon>
        <taxon>Lignipirellula</taxon>
    </lineage>
</organism>
<keyword evidence="2" id="KW-0949">S-adenosyl-L-methionine</keyword>
<comment type="similarity">
    <text evidence="3">Belongs to the methyltransferase superfamily. Arsenite methyltransferase family.</text>
</comment>
<evidence type="ECO:0000256" key="3">
    <source>
        <dbReference type="ARBA" id="ARBA00034487"/>
    </source>
</evidence>
<dbReference type="Proteomes" id="UP000317648">
    <property type="component" value="Chromosome"/>
</dbReference>
<feature type="region of interest" description="Disordered" evidence="9">
    <location>
        <begin position="364"/>
        <end position="398"/>
    </location>
</feature>
<dbReference type="PANTHER" id="PTHR43675">
    <property type="entry name" value="ARSENITE METHYLTRANSFERASE"/>
    <property type="match status" value="1"/>
</dbReference>